<evidence type="ECO:0000256" key="14">
    <source>
        <dbReference type="ARBA" id="ARBA00023098"/>
    </source>
</evidence>
<gene>
    <name evidence="29" type="primary">PLCG1</name>
</gene>
<evidence type="ECO:0000256" key="12">
    <source>
        <dbReference type="ARBA" id="ARBA00022990"/>
    </source>
</evidence>
<evidence type="ECO:0000256" key="23">
    <source>
        <dbReference type="RuleBase" id="RU361133"/>
    </source>
</evidence>
<dbReference type="Gene3D" id="3.30.505.10">
    <property type="entry name" value="SH2 domain"/>
    <property type="match status" value="2"/>
</dbReference>
<keyword evidence="30" id="KW-1185">Reference proteome</keyword>
<dbReference type="SUPFAM" id="SSF51695">
    <property type="entry name" value="PLC-like phosphodiesterases"/>
    <property type="match status" value="1"/>
</dbReference>
<evidence type="ECO:0000256" key="19">
    <source>
        <dbReference type="ARBA" id="ARBA00023726"/>
    </source>
</evidence>
<keyword evidence="16" id="KW-0966">Cell projection</keyword>
<evidence type="ECO:0000256" key="20">
    <source>
        <dbReference type="ARBA" id="ARBA00053042"/>
    </source>
</evidence>
<keyword evidence="5" id="KW-0597">Phosphoprotein</keyword>
<dbReference type="FunFam" id="3.20.20.190:FF:000113">
    <property type="match status" value="1"/>
</dbReference>
<dbReference type="FunFam" id="3.30.505.10:FF:000011">
    <property type="entry name" value="1-phosphatidylinositol 4,5-bisphosphate phosphodiesterase gamma"/>
    <property type="match status" value="1"/>
</dbReference>
<reference evidence="29" key="3">
    <citation type="submission" date="2025-09" db="UniProtKB">
        <authorList>
            <consortium name="Ensembl"/>
        </authorList>
    </citation>
    <scope>IDENTIFICATION</scope>
</reference>
<dbReference type="PANTHER" id="PTHR10336:SF79">
    <property type="entry name" value="1-PHOSPHATIDYLINOSITOL 4,5-BISPHOSPHATE PHOSPHODIESTERASE GAMMA"/>
    <property type="match status" value="1"/>
</dbReference>
<keyword evidence="4 22" id="KW-0728">SH3 domain</keyword>
<dbReference type="InterPro" id="IPR036028">
    <property type="entry name" value="SH3-like_dom_sf"/>
</dbReference>
<dbReference type="CDD" id="cd13362">
    <property type="entry name" value="PH_PLC_gamma"/>
    <property type="match status" value="1"/>
</dbReference>
<dbReference type="PROSITE" id="PS50008">
    <property type="entry name" value="PIPLC_Y_DOMAIN"/>
    <property type="match status" value="1"/>
</dbReference>
<evidence type="ECO:0000256" key="21">
    <source>
        <dbReference type="PROSITE-ProRule" id="PRU00191"/>
    </source>
</evidence>
<dbReference type="InterPro" id="IPR001849">
    <property type="entry name" value="PH_domain"/>
</dbReference>
<feature type="domain" description="PH" evidence="26">
    <location>
        <begin position="45"/>
        <end position="159"/>
    </location>
</feature>
<dbReference type="FunFam" id="3.20.20.190:FF:000007">
    <property type="entry name" value="1-phosphatidylinositol 4,5-bisphosphate phosphodiesterase gamma"/>
    <property type="match status" value="1"/>
</dbReference>
<evidence type="ECO:0000256" key="22">
    <source>
        <dbReference type="PROSITE-ProRule" id="PRU00192"/>
    </source>
</evidence>
<dbReference type="GO" id="GO:0010634">
    <property type="term" value="P:positive regulation of epithelial cell migration"/>
    <property type="evidence" value="ECO:0007669"/>
    <property type="project" value="TreeGrafter"/>
</dbReference>
<dbReference type="SMART" id="SM00239">
    <property type="entry name" value="C2"/>
    <property type="match status" value="1"/>
</dbReference>
<dbReference type="GO" id="GO:0032587">
    <property type="term" value="C:ruffle membrane"/>
    <property type="evidence" value="ECO:0007669"/>
    <property type="project" value="TreeGrafter"/>
</dbReference>
<dbReference type="Pfam" id="PF00018">
    <property type="entry name" value="SH3_1"/>
    <property type="match status" value="1"/>
</dbReference>
<dbReference type="Pfam" id="PF00017">
    <property type="entry name" value="SH2"/>
    <property type="match status" value="2"/>
</dbReference>
<dbReference type="GO" id="GO:0046488">
    <property type="term" value="P:phosphatidylinositol metabolic process"/>
    <property type="evidence" value="ECO:0007669"/>
    <property type="project" value="TreeGrafter"/>
</dbReference>
<keyword evidence="12" id="KW-0007">Acetylation</keyword>
<keyword evidence="17" id="KW-0449">Lipoprotein</keyword>
<feature type="domain" description="C2" evidence="27">
    <location>
        <begin position="970"/>
        <end position="1094"/>
    </location>
</feature>
<evidence type="ECO:0000259" key="27">
    <source>
        <dbReference type="PROSITE" id="PS50004"/>
    </source>
</evidence>
<dbReference type="FunFam" id="3.20.20.190:FF:000112">
    <property type="match status" value="1"/>
</dbReference>
<dbReference type="SMART" id="SM00233">
    <property type="entry name" value="PH"/>
    <property type="match status" value="2"/>
</dbReference>
<dbReference type="SMART" id="SM00252">
    <property type="entry name" value="SH2"/>
    <property type="match status" value="2"/>
</dbReference>
<evidence type="ECO:0000256" key="4">
    <source>
        <dbReference type="ARBA" id="ARBA00022443"/>
    </source>
</evidence>
<dbReference type="GO" id="GO:0046872">
    <property type="term" value="F:metal ion binding"/>
    <property type="evidence" value="ECO:0007669"/>
    <property type="project" value="UniProtKB-KW"/>
</dbReference>
<keyword evidence="14 23" id="KW-0443">Lipid metabolism</keyword>
<accession>A0AAX7UT67</accession>
<dbReference type="PROSITE" id="PS50004">
    <property type="entry name" value="C2"/>
    <property type="match status" value="1"/>
</dbReference>
<dbReference type="CDD" id="cd09932">
    <property type="entry name" value="SH2_C-SH2_PLC_gamma_like"/>
    <property type="match status" value="1"/>
</dbReference>
<dbReference type="SMART" id="SM00149">
    <property type="entry name" value="PLCYc"/>
    <property type="match status" value="1"/>
</dbReference>
<dbReference type="InterPro" id="IPR035724">
    <property type="entry name" value="PLCgamma1_SH3"/>
</dbReference>
<evidence type="ECO:0000313" key="29">
    <source>
        <dbReference type="Ensembl" id="ENSACLP00000072554.1"/>
    </source>
</evidence>
<dbReference type="InterPro" id="IPR035892">
    <property type="entry name" value="C2_domain_sf"/>
</dbReference>
<dbReference type="CDD" id="cd10341">
    <property type="entry name" value="SH2_N-SH2_PLC_gamma_like"/>
    <property type="match status" value="1"/>
</dbReference>
<dbReference type="GO" id="GO:0051209">
    <property type="term" value="P:release of sequestered calcium ion into cytosol"/>
    <property type="evidence" value="ECO:0007669"/>
    <property type="project" value="TreeGrafter"/>
</dbReference>
<dbReference type="Pfam" id="PF00388">
    <property type="entry name" value="PI-PLC-X"/>
    <property type="match status" value="1"/>
</dbReference>
<dbReference type="GO" id="GO:0009395">
    <property type="term" value="P:phospholipid catabolic process"/>
    <property type="evidence" value="ECO:0007669"/>
    <property type="project" value="InterPro"/>
</dbReference>
<dbReference type="InterPro" id="IPR001452">
    <property type="entry name" value="SH3_domain"/>
</dbReference>
<dbReference type="PROSITE" id="PS50003">
    <property type="entry name" value="PH_DOMAIN"/>
    <property type="match status" value="1"/>
</dbReference>
<dbReference type="InterPro" id="IPR001711">
    <property type="entry name" value="PLipase_C_Pinositol-sp_Y"/>
</dbReference>
<dbReference type="Proteomes" id="UP000265100">
    <property type="component" value="Chromosome 17"/>
</dbReference>
<evidence type="ECO:0000256" key="5">
    <source>
        <dbReference type="ARBA" id="ARBA00022553"/>
    </source>
</evidence>
<reference evidence="29" key="2">
    <citation type="submission" date="2025-08" db="UniProtKB">
        <authorList>
            <consortium name="Ensembl"/>
        </authorList>
    </citation>
    <scope>IDENTIFICATION</scope>
</reference>
<keyword evidence="15" id="KW-0807">Transducer</keyword>
<dbReference type="PRINTS" id="PR00401">
    <property type="entry name" value="SH2DOMAIN"/>
</dbReference>
<comment type="subcellular location">
    <subcellularLocation>
        <location evidence="3">Cell projection</location>
        <location evidence="3">Lamellipodium</location>
    </subcellularLocation>
    <subcellularLocation>
        <location evidence="2">Cell projection</location>
        <location evidence="2">Ruffle</location>
    </subcellularLocation>
</comment>
<dbReference type="InterPro" id="IPR000980">
    <property type="entry name" value="SH2"/>
</dbReference>
<dbReference type="SUPFAM" id="SSF50044">
    <property type="entry name" value="SH3-domain"/>
    <property type="match status" value="1"/>
</dbReference>
<dbReference type="GeneTree" id="ENSGT00940000164676"/>
<evidence type="ECO:0000256" key="18">
    <source>
        <dbReference type="ARBA" id="ARBA00023674"/>
    </source>
</evidence>
<dbReference type="Gene3D" id="3.20.20.190">
    <property type="entry name" value="Phosphatidylinositol (PI) phosphodiesterase"/>
    <property type="match status" value="2"/>
</dbReference>
<dbReference type="Gene3D" id="2.30.30.40">
    <property type="entry name" value="SH3 Domains"/>
    <property type="match status" value="1"/>
</dbReference>
<protein>
    <recommendedName>
        <fullName evidence="23">Phosphoinositide phospholipase C</fullName>
        <ecNumber evidence="23">3.1.4.11</ecNumber>
    </recommendedName>
</protein>
<name>A0AAX7UT67_ASTCA</name>
<organism evidence="29 30">
    <name type="scientific">Astatotilapia calliptera</name>
    <name type="common">Eastern happy</name>
    <name type="synonym">Chromis callipterus</name>
    <dbReference type="NCBI Taxonomy" id="8154"/>
    <lineage>
        <taxon>Eukaryota</taxon>
        <taxon>Metazoa</taxon>
        <taxon>Chordata</taxon>
        <taxon>Craniata</taxon>
        <taxon>Vertebrata</taxon>
        <taxon>Euteleostomi</taxon>
        <taxon>Actinopterygii</taxon>
        <taxon>Neopterygii</taxon>
        <taxon>Teleostei</taxon>
        <taxon>Neoteleostei</taxon>
        <taxon>Acanthomorphata</taxon>
        <taxon>Ovalentaria</taxon>
        <taxon>Cichlomorphae</taxon>
        <taxon>Cichliformes</taxon>
        <taxon>Cichlidae</taxon>
        <taxon>African cichlids</taxon>
        <taxon>Pseudocrenilabrinae</taxon>
        <taxon>Haplochromini</taxon>
        <taxon>Astatotilapia</taxon>
    </lineage>
</organism>
<dbReference type="CDD" id="cd00275">
    <property type="entry name" value="C2_PLC_like"/>
    <property type="match status" value="1"/>
</dbReference>
<dbReference type="SUPFAM" id="SSF55550">
    <property type="entry name" value="SH2 domain"/>
    <property type="match status" value="2"/>
</dbReference>
<evidence type="ECO:0000259" key="28">
    <source>
        <dbReference type="PROSITE" id="PS50008"/>
    </source>
</evidence>
<comment type="cofactor">
    <cofactor evidence="1">
        <name>Ca(2+)</name>
        <dbReference type="ChEBI" id="CHEBI:29108"/>
    </cofactor>
</comment>
<dbReference type="InterPro" id="IPR035024">
    <property type="entry name" value="PLC-gamma_N-SH2"/>
</dbReference>
<evidence type="ECO:0000256" key="2">
    <source>
        <dbReference type="ARBA" id="ARBA00004466"/>
    </source>
</evidence>
<evidence type="ECO:0000256" key="13">
    <source>
        <dbReference type="ARBA" id="ARBA00022999"/>
    </source>
</evidence>
<dbReference type="SUPFAM" id="SSF50729">
    <property type="entry name" value="PH domain-like"/>
    <property type="match status" value="2"/>
</dbReference>
<evidence type="ECO:0000256" key="16">
    <source>
        <dbReference type="ARBA" id="ARBA00023273"/>
    </source>
</evidence>
<dbReference type="CDD" id="cd11970">
    <property type="entry name" value="SH3_PLCgamma1"/>
    <property type="match status" value="1"/>
</dbReference>
<comment type="catalytic activity">
    <reaction evidence="19">
        <text>a 1,2-diacyl-sn-glycero-3-phospho-(1D-myo-inositol) + H2O = 1D-myo-inositol 1-phosphate + a 1,2-diacyl-sn-glycerol + H(+)</text>
        <dbReference type="Rhea" id="RHEA:43484"/>
        <dbReference type="ChEBI" id="CHEBI:15377"/>
        <dbReference type="ChEBI" id="CHEBI:15378"/>
        <dbReference type="ChEBI" id="CHEBI:17815"/>
        <dbReference type="ChEBI" id="CHEBI:57880"/>
        <dbReference type="ChEBI" id="CHEBI:58433"/>
    </reaction>
    <physiologicalReaction direction="left-to-right" evidence="19">
        <dbReference type="Rhea" id="RHEA:43485"/>
    </physiologicalReaction>
</comment>
<dbReference type="SUPFAM" id="SSF49562">
    <property type="entry name" value="C2 domain (Calcium/lipid-binding domain, CaLB)"/>
    <property type="match status" value="1"/>
</dbReference>
<feature type="domain" description="PI-PLC Y-box" evidence="28">
    <location>
        <begin position="869"/>
        <end position="980"/>
    </location>
</feature>
<dbReference type="InterPro" id="IPR000008">
    <property type="entry name" value="C2_dom"/>
</dbReference>
<keyword evidence="9" id="KW-0106">Calcium</keyword>
<dbReference type="GO" id="GO:0004435">
    <property type="term" value="F:phosphatidylinositol-4,5-bisphosphate phospholipase C activity"/>
    <property type="evidence" value="ECO:0007669"/>
    <property type="project" value="UniProtKB-EC"/>
</dbReference>
<evidence type="ECO:0000256" key="11">
    <source>
        <dbReference type="ARBA" id="ARBA00022963"/>
    </source>
</evidence>
<dbReference type="InterPro" id="IPR036860">
    <property type="entry name" value="SH2_dom_sf"/>
</dbReference>
<dbReference type="InterPro" id="IPR011993">
    <property type="entry name" value="PH-like_dom_sf"/>
</dbReference>
<evidence type="ECO:0000256" key="3">
    <source>
        <dbReference type="ARBA" id="ARBA00004510"/>
    </source>
</evidence>
<dbReference type="Ensembl" id="ENSACLT00000061636.1">
    <property type="protein sequence ID" value="ENSACLP00000072554.1"/>
    <property type="gene ID" value="ENSACLG00000022573.2"/>
</dbReference>
<dbReference type="GO" id="GO:0005737">
    <property type="term" value="C:cytoplasm"/>
    <property type="evidence" value="ECO:0007669"/>
    <property type="project" value="UniProtKB-ARBA"/>
</dbReference>
<dbReference type="InterPro" id="IPR016279">
    <property type="entry name" value="PLC-gamma"/>
</dbReference>
<evidence type="ECO:0000256" key="6">
    <source>
        <dbReference type="ARBA" id="ARBA00022723"/>
    </source>
</evidence>
<feature type="domain" description="SH2" evidence="24">
    <location>
        <begin position="501"/>
        <end position="607"/>
    </location>
</feature>
<dbReference type="InterPro" id="IPR001192">
    <property type="entry name" value="PI-PLC_fam"/>
</dbReference>
<reference evidence="29" key="1">
    <citation type="submission" date="2018-05" db="EMBL/GenBank/DDBJ databases">
        <authorList>
            <person name="Datahose"/>
        </authorList>
    </citation>
    <scope>NUCLEOTIDE SEQUENCE</scope>
</reference>
<dbReference type="Gene3D" id="2.60.40.150">
    <property type="entry name" value="C2 domain"/>
    <property type="match status" value="1"/>
</dbReference>
<evidence type="ECO:0000313" key="30">
    <source>
        <dbReference type="Proteomes" id="UP000265100"/>
    </source>
</evidence>
<evidence type="ECO:0000259" key="24">
    <source>
        <dbReference type="PROSITE" id="PS50001"/>
    </source>
</evidence>
<dbReference type="GO" id="GO:0030027">
    <property type="term" value="C:lamellipodium"/>
    <property type="evidence" value="ECO:0007669"/>
    <property type="project" value="UniProtKB-SubCell"/>
</dbReference>
<keyword evidence="7" id="KW-0677">Repeat</keyword>
<evidence type="ECO:0000259" key="26">
    <source>
        <dbReference type="PROSITE" id="PS50003"/>
    </source>
</evidence>
<keyword evidence="11 23" id="KW-0442">Lipid degradation</keyword>
<keyword evidence="8 23" id="KW-0378">Hydrolase</keyword>
<dbReference type="GO" id="GO:0048015">
    <property type="term" value="P:phosphatidylinositol-mediated signaling"/>
    <property type="evidence" value="ECO:0007669"/>
    <property type="project" value="TreeGrafter"/>
</dbReference>
<dbReference type="CDD" id="cd08592">
    <property type="entry name" value="PI-PLCc_gamma"/>
    <property type="match status" value="1"/>
</dbReference>
<dbReference type="Gene3D" id="2.30.29.30">
    <property type="entry name" value="Pleckstrin-homology domain (PH domain)/Phosphotyrosine-binding domain (PTB)"/>
    <property type="match status" value="1"/>
</dbReference>
<sequence>MCAARFSGCLNGCAEEAPSSVAGAAGSVMVSRMLDWSEAGARILHSLEMGTVMTIFYQKKSQRPERRTFQIRQDTRQIVWSRNPDKIEGEIDIREIRELRLGKGSRDFERYPEEARKLDSTHCFIVLYGLEFRLRSLSVAAFSEEEVNMWITGLNWLMMDTQRAPAPQQIDRFVCLCLRELITVKDVKALLPQVNYRVPNMRFLKDKLQVEARSDLSYPNFAQLYRTLMFDAQRSVSVRYKPTYICRFLTFLYSKENSVCDPRLSPVVPDDMKRPLSQYWISSSHNTYLTGDQFSSESSLEAYARCLRMGCRCIELDCWDGPDDLPIIYHGHTLTSKIKFLDVLHTIKEHAFVISEYPVILSIEDHCSVVQQRNMATHFKKVFGDLLLTKPVDNNAEELPSPYQLRRKILIKHKKLVEGTLYEEVTSASYSENDISNSLKNGILYLEDPIDHTWTPHYFVLTSNKIYYSEETSHYQTADEEEDDEGKEECNNNEQHCAERWFHGKLGGGRDGRQVAEKLLQEYCEGGAKDGTFLVRESETFVGDYTLSFWRSGRVQHCRIHSRQESGSTRFYLTDNLVFDSLYRLICHYRDTPLRCNEFEMRLGNPVPQPNAHESREWYHSNLSRVQAEHMLMRVPRDGAFLVRKRSEHNSYAISFRAEGKIKHCRIQQEGRLFMLGSSAEFESLVDLVSYYEKHPLYRKMRLRYPINEDTLDRMGTTVGQDTPHFKCTVKALYDYRAQREDELCFPKQALILNVDKQEGGWWRGDYGGKKQLWFPANYVEEAHLSNSNFFPPFFLIPLVPPLISAVVHKDGKNSRAFVFTIHSQHLSSHPVQTLDVAADSLEDLTGWVSKIREEEKQMERRKKIAVELSDLVVYCRPVPFNEDTCYRDMSSFPETKAEKFATRGRGKRFLQYNRRQLSRIYPRGQRLDSSNYDPLPMWLCGSQLVALNFQTPDKPMQLNQALFMLGGGSGYVPQPDIMRDDMFDPFDKDTLHVLGARHLPKNGRSIVCPFVELEICGADYDGYKCKTDVVADNGLNPVWVQKQFVFDIHNPTFAFLRFTVYEEDMFSDPNFLAQATYPVRLLKTGYRSVPLKNSYSEELELASLLVHIEIEDDENLYTSIQRLRDRTCELSNQVSLLERSGSADLSYQQSLEELRAAQDQLSELVEARNRRLVP</sequence>
<dbReference type="FunFam" id="2.60.40.150:FF:000067">
    <property type="entry name" value="1-phosphatidylinositol 4,5-bisphosphate phosphodiesterase gamma"/>
    <property type="match status" value="1"/>
</dbReference>
<dbReference type="Pfam" id="PF00168">
    <property type="entry name" value="C2"/>
    <property type="match status" value="1"/>
</dbReference>
<comment type="function">
    <text evidence="20">Mediates the production of the second messenger molecules diacylglycerol (DAG) and inositol 1,4,5-trisphosphate (IP3). Plays an important role in the regulation of intracellular signaling cascades. Becomes activated in response to ligand-mediated activation of receptor-type tyrosine kinases, such as PDGFRA, PDGFRB, EGFR, FGFR1, FGFR2, FGFR3 and FGFR4. Plays a role in actin reorganization and cell migration. Guanine nucleotide exchange factor that binds the GTPase DNM1 and catalyzes the dissociation of GDP, allowing a GTP molecule to bind in its place, therefore enhancing DNM1-dependent endocytosis.</text>
</comment>
<dbReference type="PRINTS" id="PR00390">
    <property type="entry name" value="PHPHLIPASEC"/>
</dbReference>
<evidence type="ECO:0000256" key="7">
    <source>
        <dbReference type="ARBA" id="ARBA00022737"/>
    </source>
</evidence>
<evidence type="ECO:0000259" key="25">
    <source>
        <dbReference type="PROSITE" id="PS50002"/>
    </source>
</evidence>
<dbReference type="FunFam" id="2.30.30.40:FF:000051">
    <property type="entry name" value="1-phosphatidylinositol 4,5-bisphosphate phosphodiesterase gamma"/>
    <property type="match status" value="1"/>
</dbReference>
<proteinExistence type="predicted"/>
<dbReference type="EC" id="3.1.4.11" evidence="23"/>
<evidence type="ECO:0000256" key="9">
    <source>
        <dbReference type="ARBA" id="ARBA00022837"/>
    </source>
</evidence>
<dbReference type="SMART" id="SM00326">
    <property type="entry name" value="SH3"/>
    <property type="match status" value="1"/>
</dbReference>
<dbReference type="PROSITE" id="PS50007">
    <property type="entry name" value="PIPLC_X_DOMAIN"/>
    <property type="match status" value="1"/>
</dbReference>
<dbReference type="InterPro" id="IPR017946">
    <property type="entry name" value="PLC-like_Pdiesterase_TIM-brl"/>
</dbReference>
<dbReference type="FunFam" id="3.30.505.10:FF:000009">
    <property type="entry name" value="1-phosphatidylinositol 4,5-bisphosphate phosphodiesterase gamma"/>
    <property type="match status" value="1"/>
</dbReference>
<comment type="catalytic activity">
    <reaction evidence="18">
        <text>a 1,2-diacyl-sn-glycero-3-phospho-(1D-myo-inositol-4,5-bisphosphate) + H2O = 1D-myo-inositol 1,4,5-trisphosphate + a 1,2-diacyl-sn-glycerol + H(+)</text>
        <dbReference type="Rhea" id="RHEA:33179"/>
        <dbReference type="ChEBI" id="CHEBI:15377"/>
        <dbReference type="ChEBI" id="CHEBI:15378"/>
        <dbReference type="ChEBI" id="CHEBI:17815"/>
        <dbReference type="ChEBI" id="CHEBI:58456"/>
        <dbReference type="ChEBI" id="CHEBI:203600"/>
        <dbReference type="EC" id="3.1.4.11"/>
    </reaction>
    <physiologicalReaction direction="left-to-right" evidence="18">
        <dbReference type="Rhea" id="RHEA:33180"/>
    </physiologicalReaction>
</comment>
<keyword evidence="10" id="KW-0832">Ubl conjugation</keyword>
<keyword evidence="6" id="KW-0479">Metal-binding</keyword>
<dbReference type="PIRSF" id="PIRSF000952">
    <property type="entry name" value="PLC-gamma"/>
    <property type="match status" value="1"/>
</dbReference>
<evidence type="ECO:0000256" key="1">
    <source>
        <dbReference type="ARBA" id="ARBA00001913"/>
    </source>
</evidence>
<keyword evidence="13 21" id="KW-0727">SH2 domain</keyword>
<evidence type="ECO:0000256" key="15">
    <source>
        <dbReference type="ARBA" id="ARBA00023224"/>
    </source>
</evidence>
<dbReference type="SMART" id="SM00148">
    <property type="entry name" value="PLCXc"/>
    <property type="match status" value="1"/>
</dbReference>
<feature type="domain" description="SH2" evidence="24">
    <location>
        <begin position="618"/>
        <end position="707"/>
    </location>
</feature>
<dbReference type="AlphaFoldDB" id="A0AAX7UT67"/>
<feature type="domain" description="SH3" evidence="25">
    <location>
        <begin position="725"/>
        <end position="785"/>
    </location>
</feature>
<dbReference type="InterPro" id="IPR035023">
    <property type="entry name" value="PLC-gamma_C-SH2"/>
</dbReference>
<dbReference type="PROSITE" id="PS50001">
    <property type="entry name" value="SH2"/>
    <property type="match status" value="2"/>
</dbReference>
<evidence type="ECO:0000256" key="10">
    <source>
        <dbReference type="ARBA" id="ARBA00022843"/>
    </source>
</evidence>
<dbReference type="PANTHER" id="PTHR10336">
    <property type="entry name" value="PHOSPHOINOSITIDE-SPECIFIC PHOSPHOLIPASE C FAMILY PROTEIN"/>
    <property type="match status" value="1"/>
</dbReference>
<evidence type="ECO:0000256" key="8">
    <source>
        <dbReference type="ARBA" id="ARBA00022801"/>
    </source>
</evidence>
<dbReference type="PROSITE" id="PS50002">
    <property type="entry name" value="SH3"/>
    <property type="match status" value="1"/>
</dbReference>
<dbReference type="Pfam" id="PF00387">
    <property type="entry name" value="PI-PLC-Y"/>
    <property type="match status" value="1"/>
</dbReference>
<dbReference type="FunFam" id="2.30.29.30:FF:000155">
    <property type="entry name" value="1-phosphatidylinositol 4,5-bisphosphate phosphodiesterase gamma"/>
    <property type="match status" value="1"/>
</dbReference>
<evidence type="ECO:0000256" key="17">
    <source>
        <dbReference type="ARBA" id="ARBA00023288"/>
    </source>
</evidence>
<dbReference type="InterPro" id="IPR000909">
    <property type="entry name" value="PLipase_C_PInositol-sp_X_dom"/>
</dbReference>